<evidence type="ECO:0000313" key="2">
    <source>
        <dbReference type="EMBL" id="MBO0350030.1"/>
    </source>
</evidence>
<sequence>MLRQNTARIDPDDRSSLPEESPEHEQGLLDIQRELNRLEEMILESPRIPFTGRTLVDEEQLLEQLDLLRLNLPAAFEEVEEIIRHKDEIIVQAEQYAQEILEAAEHRAAQILDEMGIVRQAKLESDHLRQQVQLDCESAQEQTISEIERLRRQAMDDLEEMRSRGISEAEAIEKGADDYADRVLYNLESQLSEMLRVIRNGRSQLDSESK</sequence>
<proteinExistence type="predicted"/>
<reference evidence="2 3" key="1">
    <citation type="submission" date="2021-03" db="EMBL/GenBank/DDBJ databases">
        <title>Metabolic Capacity of the Antarctic Cyanobacterium Phormidium pseudopriestleyi that Sustains Oxygenic Photosynthesis in the Presence of Hydrogen Sulfide.</title>
        <authorList>
            <person name="Lumian J.E."/>
            <person name="Jungblut A.D."/>
            <person name="Dillon M.L."/>
            <person name="Hawes I."/>
            <person name="Doran P.T."/>
            <person name="Mackey T.J."/>
            <person name="Dick G.J."/>
            <person name="Grettenberger C.L."/>
            <person name="Sumner D.Y."/>
        </authorList>
    </citation>
    <scope>NUCLEOTIDE SEQUENCE [LARGE SCALE GENOMIC DNA]</scope>
    <source>
        <strain evidence="2 3">FRX01</strain>
    </source>
</reference>
<name>A0ABS3FSG1_9CYAN</name>
<organism evidence="2 3">
    <name type="scientific">Phormidium pseudopriestleyi FRX01</name>
    <dbReference type="NCBI Taxonomy" id="1759528"/>
    <lineage>
        <taxon>Bacteria</taxon>
        <taxon>Bacillati</taxon>
        <taxon>Cyanobacteriota</taxon>
        <taxon>Cyanophyceae</taxon>
        <taxon>Oscillatoriophycideae</taxon>
        <taxon>Oscillatoriales</taxon>
        <taxon>Oscillatoriaceae</taxon>
        <taxon>Phormidium</taxon>
    </lineage>
</organism>
<protein>
    <recommendedName>
        <fullName evidence="4">DivIVA domain-containing protein</fullName>
    </recommendedName>
</protein>
<dbReference type="EMBL" id="JAFLQW010000348">
    <property type="protein sequence ID" value="MBO0350030.1"/>
    <property type="molecule type" value="Genomic_DNA"/>
</dbReference>
<keyword evidence="3" id="KW-1185">Reference proteome</keyword>
<comment type="caution">
    <text evidence="2">The sequence shown here is derived from an EMBL/GenBank/DDBJ whole genome shotgun (WGS) entry which is preliminary data.</text>
</comment>
<feature type="region of interest" description="Disordered" evidence="1">
    <location>
        <begin position="1"/>
        <end position="26"/>
    </location>
</feature>
<evidence type="ECO:0000313" key="3">
    <source>
        <dbReference type="Proteomes" id="UP000664844"/>
    </source>
</evidence>
<dbReference type="Proteomes" id="UP000664844">
    <property type="component" value="Unassembled WGS sequence"/>
</dbReference>
<dbReference type="RefSeq" id="WP_207088531.1">
    <property type="nucleotide sequence ID" value="NZ_JAFLQW010000348.1"/>
</dbReference>
<gene>
    <name evidence="2" type="ORF">J0895_13090</name>
</gene>
<accession>A0ABS3FSG1</accession>
<evidence type="ECO:0008006" key="4">
    <source>
        <dbReference type="Google" id="ProtNLM"/>
    </source>
</evidence>
<feature type="compositionally biased region" description="Basic and acidic residues" evidence="1">
    <location>
        <begin position="9"/>
        <end position="26"/>
    </location>
</feature>
<evidence type="ECO:0000256" key="1">
    <source>
        <dbReference type="SAM" id="MobiDB-lite"/>
    </source>
</evidence>